<evidence type="ECO:0000313" key="4">
    <source>
        <dbReference type="Proteomes" id="UP001347796"/>
    </source>
</evidence>
<dbReference type="InterPro" id="IPR013766">
    <property type="entry name" value="Thioredoxin_domain"/>
</dbReference>
<dbReference type="GO" id="GO:0030178">
    <property type="term" value="P:negative regulation of Wnt signaling pathway"/>
    <property type="evidence" value="ECO:0007669"/>
    <property type="project" value="TreeGrafter"/>
</dbReference>
<dbReference type="InterPro" id="IPR036249">
    <property type="entry name" value="Thioredoxin-like_sf"/>
</dbReference>
<feature type="region of interest" description="Disordered" evidence="1">
    <location>
        <begin position="127"/>
        <end position="146"/>
    </location>
</feature>
<evidence type="ECO:0000259" key="2">
    <source>
        <dbReference type="PROSITE" id="PS51352"/>
    </source>
</evidence>
<dbReference type="GO" id="GO:0005634">
    <property type="term" value="C:nucleus"/>
    <property type="evidence" value="ECO:0007669"/>
    <property type="project" value="TreeGrafter"/>
</dbReference>
<feature type="domain" description="Thioredoxin" evidence="2">
    <location>
        <begin position="1"/>
        <end position="146"/>
    </location>
</feature>
<dbReference type="Proteomes" id="UP001347796">
    <property type="component" value="Unassembled WGS sequence"/>
</dbReference>
<gene>
    <name evidence="3" type="ORF">SNE40_022790</name>
</gene>
<keyword evidence="4" id="KW-1185">Reference proteome</keyword>
<dbReference type="AlphaFoldDB" id="A0AAN8IZW7"/>
<dbReference type="SUPFAM" id="SSF52833">
    <property type="entry name" value="Thioredoxin-like"/>
    <property type="match status" value="1"/>
</dbReference>
<proteinExistence type="predicted"/>
<dbReference type="PANTHER" id="PTHR46472:SF1">
    <property type="entry name" value="NUCLEOREDOXIN"/>
    <property type="match status" value="1"/>
</dbReference>
<dbReference type="PROSITE" id="PS51352">
    <property type="entry name" value="THIOREDOXIN_2"/>
    <property type="match status" value="1"/>
</dbReference>
<protein>
    <recommendedName>
        <fullName evidence="2">Thioredoxin domain-containing protein</fullName>
    </recommendedName>
</protein>
<dbReference type="Gene3D" id="3.40.30.10">
    <property type="entry name" value="Glutaredoxin"/>
    <property type="match status" value="1"/>
</dbReference>
<dbReference type="EMBL" id="JAZGQO010000021">
    <property type="protein sequence ID" value="KAK6165993.1"/>
    <property type="molecule type" value="Genomic_DNA"/>
</dbReference>
<accession>A0AAN8IZW7</accession>
<comment type="caution">
    <text evidence="3">The sequence shown here is derived from an EMBL/GenBank/DDBJ whole genome shotgun (WGS) entry which is preliminary data.</text>
</comment>
<reference evidence="3 4" key="1">
    <citation type="submission" date="2024-01" db="EMBL/GenBank/DDBJ databases">
        <title>The genome of the rayed Mediterranean limpet Patella caerulea (Linnaeus, 1758).</title>
        <authorList>
            <person name="Anh-Thu Weber A."/>
            <person name="Halstead-Nussloch G."/>
        </authorList>
    </citation>
    <scope>NUCLEOTIDE SEQUENCE [LARGE SCALE GENOMIC DNA]</scope>
    <source>
        <strain evidence="3">AATW-2023a</strain>
        <tissue evidence="3">Whole specimen</tissue>
    </source>
</reference>
<dbReference type="GO" id="GO:0031397">
    <property type="term" value="P:negative regulation of protein ubiquitination"/>
    <property type="evidence" value="ECO:0007669"/>
    <property type="project" value="TreeGrafter"/>
</dbReference>
<name>A0AAN8IZW7_PATCE</name>
<dbReference type="PANTHER" id="PTHR46472">
    <property type="entry name" value="NUCLEOREDOXIN"/>
    <property type="match status" value="1"/>
</dbReference>
<sequence length="146" mass="15894">MSAIEGLLGSTVKNQQGEDVPVSSFTGAGTVVGLYFSAHWCPPCRAFTPELCKFYIKMKDAGKEFEIVFISSDRDEAGFKGYFETMPWLALDYSSVDLKSKLGEQFEVSGIPSFILLDGESGEIITKDGRGGVSSDPEGGNFPWNQ</sequence>
<evidence type="ECO:0000313" key="3">
    <source>
        <dbReference type="EMBL" id="KAK6165993.1"/>
    </source>
</evidence>
<evidence type="ECO:0000256" key="1">
    <source>
        <dbReference type="SAM" id="MobiDB-lite"/>
    </source>
</evidence>
<organism evidence="3 4">
    <name type="scientific">Patella caerulea</name>
    <name type="common">Rayed Mediterranean limpet</name>
    <dbReference type="NCBI Taxonomy" id="87958"/>
    <lineage>
        <taxon>Eukaryota</taxon>
        <taxon>Metazoa</taxon>
        <taxon>Spiralia</taxon>
        <taxon>Lophotrochozoa</taxon>
        <taxon>Mollusca</taxon>
        <taxon>Gastropoda</taxon>
        <taxon>Patellogastropoda</taxon>
        <taxon>Patelloidea</taxon>
        <taxon>Patellidae</taxon>
        <taxon>Patella</taxon>
    </lineage>
</organism>
<dbReference type="InterPro" id="IPR012336">
    <property type="entry name" value="Thioredoxin-like_fold"/>
</dbReference>
<dbReference type="Pfam" id="PF13905">
    <property type="entry name" value="Thioredoxin_8"/>
    <property type="match status" value="1"/>
</dbReference>
<dbReference type="GO" id="GO:0004791">
    <property type="term" value="F:thioredoxin-disulfide reductase (NADPH) activity"/>
    <property type="evidence" value="ECO:0007669"/>
    <property type="project" value="TreeGrafter"/>
</dbReference>